<evidence type="ECO:0000256" key="1">
    <source>
        <dbReference type="SAM" id="Phobius"/>
    </source>
</evidence>
<keyword evidence="1" id="KW-0812">Transmembrane</keyword>
<comment type="caution">
    <text evidence="2">The sequence shown here is derived from an EMBL/GenBank/DDBJ whole genome shotgun (WGS) entry which is preliminary data.</text>
</comment>
<keyword evidence="1" id="KW-1133">Transmembrane helix</keyword>
<gene>
    <name evidence="2" type="ORF">ENSA7_26090</name>
</gene>
<proteinExistence type="predicted"/>
<feature type="transmembrane region" description="Helical" evidence="1">
    <location>
        <begin position="12"/>
        <end position="31"/>
    </location>
</feature>
<name>A0A2S9YRD0_9BACT</name>
<evidence type="ECO:0000313" key="3">
    <source>
        <dbReference type="Proteomes" id="UP000238823"/>
    </source>
</evidence>
<dbReference type="OrthoDB" id="9973537at2"/>
<dbReference type="EMBL" id="PVNL01000051">
    <property type="protein sequence ID" value="PRQ07619.1"/>
    <property type="molecule type" value="Genomic_DNA"/>
</dbReference>
<organism evidence="2 3">
    <name type="scientific">Enhygromyxa salina</name>
    <dbReference type="NCBI Taxonomy" id="215803"/>
    <lineage>
        <taxon>Bacteria</taxon>
        <taxon>Pseudomonadati</taxon>
        <taxon>Myxococcota</taxon>
        <taxon>Polyangia</taxon>
        <taxon>Nannocystales</taxon>
        <taxon>Nannocystaceae</taxon>
        <taxon>Enhygromyxa</taxon>
    </lineage>
</organism>
<dbReference type="Proteomes" id="UP000238823">
    <property type="component" value="Unassembled WGS sequence"/>
</dbReference>
<dbReference type="RefSeq" id="WP_106089630.1">
    <property type="nucleotide sequence ID" value="NZ_PVNL01000051.1"/>
</dbReference>
<dbReference type="AlphaFoldDB" id="A0A2S9YRD0"/>
<feature type="transmembrane region" description="Helical" evidence="1">
    <location>
        <begin position="69"/>
        <end position="91"/>
    </location>
</feature>
<protein>
    <submittedName>
        <fullName evidence="2">Uncharacterized protein</fullName>
    </submittedName>
</protein>
<accession>A0A2S9YRD0</accession>
<reference evidence="2 3" key="1">
    <citation type="submission" date="2018-03" db="EMBL/GenBank/DDBJ databases">
        <title>Draft Genome Sequences of the Obligatory Marine Myxobacteria Enhygromyxa salina SWB007.</title>
        <authorList>
            <person name="Poehlein A."/>
            <person name="Moghaddam J.A."/>
            <person name="Harms H."/>
            <person name="Alanjari M."/>
            <person name="Koenig G.M."/>
            <person name="Daniel R."/>
            <person name="Schaeberle T.F."/>
        </authorList>
    </citation>
    <scope>NUCLEOTIDE SEQUENCE [LARGE SCALE GENOMIC DNA]</scope>
    <source>
        <strain evidence="2 3">SWB007</strain>
    </source>
</reference>
<sequence>MQRLVDILLLGLPVMVVFLLLGLALSVAVLIKEGRGRASRISQIVGLINLALVIPLSVLSWAAELGGPRLMFMFSAGAFALVGLLGLRLPLRFRD</sequence>
<feature type="transmembrane region" description="Helical" evidence="1">
    <location>
        <begin position="43"/>
        <end position="63"/>
    </location>
</feature>
<evidence type="ECO:0000313" key="2">
    <source>
        <dbReference type="EMBL" id="PRQ07619.1"/>
    </source>
</evidence>
<keyword evidence="1" id="KW-0472">Membrane</keyword>